<dbReference type="Pfam" id="PF13848">
    <property type="entry name" value="Thioredoxin_6"/>
    <property type="match status" value="1"/>
</dbReference>
<comment type="caution">
    <text evidence="6">The sequence shown here is derived from an EMBL/GenBank/DDBJ whole genome shotgun (WGS) entry which is preliminary data.</text>
</comment>
<feature type="region of interest" description="Disordered" evidence="5">
    <location>
        <begin position="210"/>
        <end position="273"/>
    </location>
</feature>
<evidence type="ECO:0000256" key="2">
    <source>
        <dbReference type="ARBA" id="ARBA00022692"/>
    </source>
</evidence>
<evidence type="ECO:0000313" key="7">
    <source>
        <dbReference type="Proteomes" id="UP000265618"/>
    </source>
</evidence>
<comment type="subcellular location">
    <subcellularLocation>
        <location evidence="1">Membrane</location>
        <topology evidence="1">Single-pass membrane protein</topology>
    </subcellularLocation>
</comment>
<accession>A0A9K3CS02</accession>
<sequence length="273" mass="29781">GQLAFYRVPSFAGVPADSVAVVREDEIVVFDGKTAEEFTEFVGANRFPFLPELGPSNFRDLVSVPDSKLVILLVDPADEMSAEAISEYRKYAKTHPSTSFTHSWINGVQWVQFAKQYEVESSDYPAVLVLDLPERKYWKGPAATRTEMLNGISAGTLAGTEIGGARPATHAQQPSVLSTLTDAWTQHKHTAIIAGAVLAGIVVVLSVSKTDKKEETEAEEKAEEKEEEAAPAEEVEAEAEAEEPVAEEKEEEASEEEEAEPAPKVKGKKKRHA</sequence>
<reference evidence="6 7" key="1">
    <citation type="journal article" date="2018" name="PLoS ONE">
        <title>The draft genome of Kipferlia bialata reveals reductive genome evolution in fornicate parasites.</title>
        <authorList>
            <person name="Tanifuji G."/>
            <person name="Takabayashi S."/>
            <person name="Kume K."/>
            <person name="Takagi M."/>
            <person name="Nakayama T."/>
            <person name="Kamikawa R."/>
            <person name="Inagaki Y."/>
            <person name="Hashimoto T."/>
        </authorList>
    </citation>
    <scope>NUCLEOTIDE SEQUENCE [LARGE SCALE GENOMIC DNA]</scope>
    <source>
        <strain evidence="6">NY0173</strain>
    </source>
</reference>
<dbReference type="OrthoDB" id="427280at2759"/>
<evidence type="ECO:0000256" key="5">
    <source>
        <dbReference type="SAM" id="MobiDB-lite"/>
    </source>
</evidence>
<evidence type="ECO:0000256" key="4">
    <source>
        <dbReference type="ARBA" id="ARBA00023136"/>
    </source>
</evidence>
<keyword evidence="7" id="KW-1185">Reference proteome</keyword>
<keyword evidence="3" id="KW-1133">Transmembrane helix</keyword>
<evidence type="ECO:0000256" key="3">
    <source>
        <dbReference type="ARBA" id="ARBA00022989"/>
    </source>
</evidence>
<evidence type="ECO:0008006" key="8">
    <source>
        <dbReference type="Google" id="ProtNLM"/>
    </source>
</evidence>
<keyword evidence="4" id="KW-0472">Membrane</keyword>
<proteinExistence type="predicted"/>
<dbReference type="PANTHER" id="PTHR46426:SF1">
    <property type="entry name" value="PROTEIN DISULFIDE-ISOMERASE TMX3"/>
    <property type="match status" value="1"/>
</dbReference>
<dbReference type="InterPro" id="IPR036249">
    <property type="entry name" value="Thioredoxin-like_sf"/>
</dbReference>
<gene>
    <name evidence="6" type="ORF">KIPB_002282</name>
</gene>
<dbReference type="GO" id="GO:0005783">
    <property type="term" value="C:endoplasmic reticulum"/>
    <property type="evidence" value="ECO:0007669"/>
    <property type="project" value="TreeGrafter"/>
</dbReference>
<dbReference type="EMBL" id="BDIP01000365">
    <property type="protein sequence ID" value="GIQ81337.1"/>
    <property type="molecule type" value="Genomic_DNA"/>
</dbReference>
<name>A0A9K3CS02_9EUKA</name>
<feature type="non-terminal residue" evidence="6">
    <location>
        <position position="273"/>
    </location>
</feature>
<dbReference type="Proteomes" id="UP000265618">
    <property type="component" value="Unassembled WGS sequence"/>
</dbReference>
<organism evidence="6 7">
    <name type="scientific">Kipferlia bialata</name>
    <dbReference type="NCBI Taxonomy" id="797122"/>
    <lineage>
        <taxon>Eukaryota</taxon>
        <taxon>Metamonada</taxon>
        <taxon>Carpediemonas-like organisms</taxon>
        <taxon>Kipferlia</taxon>
    </lineage>
</organism>
<evidence type="ECO:0000313" key="6">
    <source>
        <dbReference type="EMBL" id="GIQ81337.1"/>
    </source>
</evidence>
<dbReference type="Gene3D" id="3.40.30.10">
    <property type="entry name" value="Glutaredoxin"/>
    <property type="match status" value="1"/>
</dbReference>
<dbReference type="SUPFAM" id="SSF52833">
    <property type="entry name" value="Thioredoxin-like"/>
    <property type="match status" value="1"/>
</dbReference>
<evidence type="ECO:0000256" key="1">
    <source>
        <dbReference type="ARBA" id="ARBA00004167"/>
    </source>
</evidence>
<dbReference type="AlphaFoldDB" id="A0A9K3CS02"/>
<protein>
    <recommendedName>
        <fullName evidence="8">Thioredoxin domain-containing protein</fullName>
    </recommendedName>
</protein>
<feature type="compositionally biased region" description="Acidic residues" evidence="5">
    <location>
        <begin position="216"/>
        <end position="260"/>
    </location>
</feature>
<dbReference type="GO" id="GO:0016020">
    <property type="term" value="C:membrane"/>
    <property type="evidence" value="ECO:0007669"/>
    <property type="project" value="UniProtKB-SubCell"/>
</dbReference>
<keyword evidence="2" id="KW-0812">Transmembrane</keyword>
<dbReference type="InterPro" id="IPR052250">
    <property type="entry name" value="PDI_TMX3"/>
</dbReference>
<dbReference type="PANTHER" id="PTHR46426">
    <property type="entry name" value="PROTEIN DISULFIDE-ISOMERASE TMX3"/>
    <property type="match status" value="1"/>
</dbReference>